<evidence type="ECO:0000313" key="2">
    <source>
        <dbReference type="Proteomes" id="UP001164250"/>
    </source>
</evidence>
<dbReference type="Proteomes" id="UP001164250">
    <property type="component" value="Chromosome 2"/>
</dbReference>
<evidence type="ECO:0000313" key="1">
    <source>
        <dbReference type="EMBL" id="KAJ0105798.1"/>
    </source>
</evidence>
<name>A0ACC1C1A0_9ROSI</name>
<protein>
    <submittedName>
        <fullName evidence="1">Uncharacterized protein</fullName>
    </submittedName>
</protein>
<gene>
    <name evidence="1" type="ORF">Patl1_17680</name>
</gene>
<comment type="caution">
    <text evidence="1">The sequence shown here is derived from an EMBL/GenBank/DDBJ whole genome shotgun (WGS) entry which is preliminary data.</text>
</comment>
<dbReference type="EMBL" id="CM047898">
    <property type="protein sequence ID" value="KAJ0105798.1"/>
    <property type="molecule type" value="Genomic_DNA"/>
</dbReference>
<keyword evidence="2" id="KW-1185">Reference proteome</keyword>
<accession>A0ACC1C1A0</accession>
<organism evidence="1 2">
    <name type="scientific">Pistacia atlantica</name>
    <dbReference type="NCBI Taxonomy" id="434234"/>
    <lineage>
        <taxon>Eukaryota</taxon>
        <taxon>Viridiplantae</taxon>
        <taxon>Streptophyta</taxon>
        <taxon>Embryophyta</taxon>
        <taxon>Tracheophyta</taxon>
        <taxon>Spermatophyta</taxon>
        <taxon>Magnoliopsida</taxon>
        <taxon>eudicotyledons</taxon>
        <taxon>Gunneridae</taxon>
        <taxon>Pentapetalae</taxon>
        <taxon>rosids</taxon>
        <taxon>malvids</taxon>
        <taxon>Sapindales</taxon>
        <taxon>Anacardiaceae</taxon>
        <taxon>Pistacia</taxon>
    </lineage>
</organism>
<reference evidence="2" key="1">
    <citation type="journal article" date="2023" name="G3 (Bethesda)">
        <title>Genome assembly and association tests identify interacting loci associated with vigor, precocity, and sex in interspecific pistachio rootstocks.</title>
        <authorList>
            <person name="Palmer W."/>
            <person name="Jacygrad E."/>
            <person name="Sagayaradj S."/>
            <person name="Cavanaugh K."/>
            <person name="Han R."/>
            <person name="Bertier L."/>
            <person name="Beede B."/>
            <person name="Kafkas S."/>
            <person name="Golino D."/>
            <person name="Preece J."/>
            <person name="Michelmore R."/>
        </authorList>
    </citation>
    <scope>NUCLEOTIDE SEQUENCE [LARGE SCALE GENOMIC DNA]</scope>
</reference>
<sequence>MATTTTTTNTTTTTHLKVQAQPIKPKRRKYRETTISSSATPTTSTAITTTTTDSSDLYPTRKLDPPTIVSPDNSWCCPASKPISNPPPTPPQPQPQPQQQQRSVRTPVREADPILIPYSPSSFRIRFSARESIASHGLHAYLTNIINDNNAQRSLLRFSIPFKFQQI</sequence>
<proteinExistence type="predicted"/>